<evidence type="ECO:0000313" key="3">
    <source>
        <dbReference type="EMBL" id="CAE0341752.1"/>
    </source>
</evidence>
<name>A0A7S3IZH3_9SPIT</name>
<evidence type="ECO:0000256" key="1">
    <source>
        <dbReference type="SAM" id="Coils"/>
    </source>
</evidence>
<feature type="coiled-coil region" evidence="1">
    <location>
        <begin position="167"/>
        <end position="215"/>
    </location>
</feature>
<dbReference type="AlphaFoldDB" id="A0A7S3IZH3"/>
<feature type="compositionally biased region" description="Basic and acidic residues" evidence="2">
    <location>
        <begin position="13"/>
        <end position="24"/>
    </location>
</feature>
<feature type="coiled-coil region" evidence="1">
    <location>
        <begin position="509"/>
        <end position="656"/>
    </location>
</feature>
<accession>A0A7S3IZH3</accession>
<feature type="compositionally biased region" description="Basic and acidic residues" evidence="2">
    <location>
        <begin position="43"/>
        <end position="88"/>
    </location>
</feature>
<keyword evidence="1" id="KW-0175">Coiled coil</keyword>
<dbReference type="EMBL" id="HBII01001481">
    <property type="protein sequence ID" value="CAE0341752.1"/>
    <property type="molecule type" value="Transcribed_RNA"/>
</dbReference>
<reference evidence="3" key="1">
    <citation type="submission" date="2021-01" db="EMBL/GenBank/DDBJ databases">
        <authorList>
            <person name="Corre E."/>
            <person name="Pelletier E."/>
            <person name="Niang G."/>
            <person name="Scheremetjew M."/>
            <person name="Finn R."/>
            <person name="Kale V."/>
            <person name="Holt S."/>
            <person name="Cochrane G."/>
            <person name="Meng A."/>
            <person name="Brown T."/>
            <person name="Cohen L."/>
        </authorList>
    </citation>
    <scope>NUCLEOTIDE SEQUENCE</scope>
    <source>
        <strain evidence="3">FSP1.4</strain>
    </source>
</reference>
<sequence>MHTRDMAMMLQEDEQRQQDNFRKHLEARRRRRDNIFAEIEQLKQERKKQKEKEAQEVKEESEAMERQLVEEEKELRKKMEQGLEDKKQAGLQAFKNKLQKSKDKENFKELLEEYSRKEKEVEGELYAERKRALDQLKAKMSDRKKMLARKLEIEKEDKIGAKIEAKIALLQNEAKDEAAEILEEERRKRKIPAQMSLLRKENDEHINTLREENQEKFYELCEELNQKYDESKLGKLIDLNSDSDSVQRMREELADLVSLVKRTKNPDEVAMHQERIEELKKAILSADKDGKEDEKIKKNNKLLQERAKLVEEREAKKKEFRWKQFEEEDKERDKLLKKEREEWLKKEKEAIDAVVNRFLENGDIEGLAEVLDQVYGAGSKVYSDRLMDLHNKLQEKKARRLKYNFNSNLDSKIHDIEELNRVMNPQLEKLNSRKYLISEDEYKNQLKDLMMKENEKRAEIEASAATREQDSQYQTMVHFVDLQKGMVDELNDDMKSLREYALRPDQIKDKQLKNEIKKLNQNYEKELERIKNDEDDKNKQLEEINARFKRCADELEKNRKDFEMLGLFEKRLDDGREQMEKFKMQNKQLVMDQLNKEKEKLGKELTEDEKAILLARYERKLKNLNKALEKEYSRQAKDHSKQLSDKTRELEMKKRERELLLNSLSMYKDSRAQQIAYEDNLEKLESIIQEDLELIDHEAYSYKPMKIYDLIKGRREADNFLDALGGDITLLERVRRIEKYVENLDVGSYNRIKKLIEKINKIS</sequence>
<proteinExistence type="predicted"/>
<feature type="region of interest" description="Disordered" evidence="2">
    <location>
        <begin position="43"/>
        <end position="97"/>
    </location>
</feature>
<feature type="region of interest" description="Disordered" evidence="2">
    <location>
        <begin position="1"/>
        <end position="30"/>
    </location>
</feature>
<gene>
    <name evidence="3" type="ORF">EHAR0213_LOCUS659</name>
</gene>
<evidence type="ECO:0000256" key="2">
    <source>
        <dbReference type="SAM" id="MobiDB-lite"/>
    </source>
</evidence>
<feature type="coiled-coil region" evidence="1">
    <location>
        <begin position="269"/>
        <end position="319"/>
    </location>
</feature>
<protein>
    <submittedName>
        <fullName evidence="3">Uncharacterized protein</fullName>
    </submittedName>
</protein>
<organism evidence="3">
    <name type="scientific">Euplotes harpa</name>
    <dbReference type="NCBI Taxonomy" id="151035"/>
    <lineage>
        <taxon>Eukaryota</taxon>
        <taxon>Sar</taxon>
        <taxon>Alveolata</taxon>
        <taxon>Ciliophora</taxon>
        <taxon>Intramacronucleata</taxon>
        <taxon>Spirotrichea</taxon>
        <taxon>Hypotrichia</taxon>
        <taxon>Euplotida</taxon>
        <taxon>Euplotidae</taxon>
        <taxon>Euplotes</taxon>
    </lineage>
</organism>